<dbReference type="Proteomes" id="UP000005952">
    <property type="component" value="Chromosome"/>
</dbReference>
<protein>
    <recommendedName>
        <fullName evidence="4">Lipocalin-like domain-containing protein</fullName>
    </recommendedName>
</protein>
<gene>
    <name evidence="2" type="ORF">HYPDE_30623</name>
</gene>
<keyword evidence="3" id="KW-1185">Reference proteome</keyword>
<dbReference type="HOGENOM" id="CLU_118465_0_0_5"/>
<keyword evidence="1" id="KW-0732">Signal</keyword>
<evidence type="ECO:0008006" key="4">
    <source>
        <dbReference type="Google" id="ProtNLM"/>
    </source>
</evidence>
<dbReference type="EMBL" id="CP005587">
    <property type="protein sequence ID" value="AGK57799.1"/>
    <property type="molecule type" value="Genomic_DNA"/>
</dbReference>
<dbReference type="STRING" id="670307.HYPDE_30623"/>
<evidence type="ECO:0000313" key="2">
    <source>
        <dbReference type="EMBL" id="AGK57799.1"/>
    </source>
</evidence>
<accession>N0B2P7</accession>
<feature type="chain" id="PRO_5004105141" description="Lipocalin-like domain-containing protein" evidence="1">
    <location>
        <begin position="25"/>
        <end position="161"/>
    </location>
</feature>
<dbReference type="OrthoDB" id="7933091at2"/>
<reference evidence="2 3" key="1">
    <citation type="journal article" date="2013" name="Genome Announc.">
        <title>Genome sequences for three denitrifying bacterial strains isolated from a uranium- and nitrate-contaminated subsurface environment.</title>
        <authorList>
            <person name="Venkatramanan R."/>
            <person name="Prakash O."/>
            <person name="Woyke T."/>
            <person name="Chain P."/>
            <person name="Goodwin L.A."/>
            <person name="Watson D."/>
            <person name="Brooks S."/>
            <person name="Kostka J.E."/>
            <person name="Green S.J."/>
        </authorList>
    </citation>
    <scope>NUCLEOTIDE SEQUENCE [LARGE SCALE GENOMIC DNA]</scope>
    <source>
        <strain evidence="2 3">1NES1</strain>
    </source>
</reference>
<dbReference type="KEGG" id="hdt:HYPDE_30623"/>
<evidence type="ECO:0000313" key="3">
    <source>
        <dbReference type="Proteomes" id="UP000005952"/>
    </source>
</evidence>
<name>N0B2P7_9HYPH</name>
<dbReference type="AlphaFoldDB" id="N0B2P7"/>
<sequence>MTMRIILLALATLLDVTLASAGHASDLPFNLLNGTWAGAGSLIYDSGPPDKLDCLGYYRSADGGKSLGIAIRCNGEPDKLEFRSKLTYVDGKLSGTWEERTNNAAGNASGTVTENSLRVEFDGSLSGSVSITFSPSQQSITVTISTAGSELKGARVGFNRR</sequence>
<dbReference type="RefSeq" id="WP_015597832.1">
    <property type="nucleotide sequence ID" value="NC_021172.1"/>
</dbReference>
<organism evidence="2 3">
    <name type="scientific">Hyphomicrobium denitrificans 1NES1</name>
    <dbReference type="NCBI Taxonomy" id="670307"/>
    <lineage>
        <taxon>Bacteria</taxon>
        <taxon>Pseudomonadati</taxon>
        <taxon>Pseudomonadota</taxon>
        <taxon>Alphaproteobacteria</taxon>
        <taxon>Hyphomicrobiales</taxon>
        <taxon>Hyphomicrobiaceae</taxon>
        <taxon>Hyphomicrobium</taxon>
    </lineage>
</organism>
<feature type="signal peptide" evidence="1">
    <location>
        <begin position="1"/>
        <end position="24"/>
    </location>
</feature>
<proteinExistence type="predicted"/>
<evidence type="ECO:0000256" key="1">
    <source>
        <dbReference type="SAM" id="SignalP"/>
    </source>
</evidence>